<dbReference type="InterPro" id="IPR008207">
    <property type="entry name" value="Sig_transdc_His_kin_Hpt_dom"/>
</dbReference>
<dbReference type="InterPro" id="IPR035965">
    <property type="entry name" value="PAS-like_dom_sf"/>
</dbReference>
<feature type="domain" description="PAS" evidence="22">
    <location>
        <begin position="868"/>
        <end position="923"/>
    </location>
</feature>
<keyword evidence="5" id="KW-0997">Cell inner membrane</keyword>
<dbReference type="PROSITE" id="PS50122">
    <property type="entry name" value="CHEB"/>
    <property type="match status" value="1"/>
</dbReference>
<name>A0A7W7Y2C6_9BACT</name>
<dbReference type="PROSITE" id="PS50894">
    <property type="entry name" value="HPT"/>
    <property type="match status" value="1"/>
</dbReference>
<dbReference type="PROSITE" id="PS50110">
    <property type="entry name" value="RESPONSE_REGULATORY"/>
    <property type="match status" value="1"/>
</dbReference>
<dbReference type="SUPFAM" id="SSF52738">
    <property type="entry name" value="Methylesterase CheB, C-terminal domain"/>
    <property type="match status" value="1"/>
</dbReference>
<dbReference type="SMART" id="SM00091">
    <property type="entry name" value="PAS"/>
    <property type="match status" value="2"/>
</dbReference>
<dbReference type="PROSITE" id="PS50112">
    <property type="entry name" value="PAS"/>
    <property type="match status" value="1"/>
</dbReference>
<dbReference type="InterPro" id="IPR036641">
    <property type="entry name" value="HPT_dom_sf"/>
</dbReference>
<dbReference type="RefSeq" id="WP_183728223.1">
    <property type="nucleotide sequence ID" value="NZ_JACHID010000001.1"/>
</dbReference>
<keyword evidence="28" id="KW-1185">Reference proteome</keyword>
<dbReference type="SMART" id="SM00387">
    <property type="entry name" value="HATPase_c"/>
    <property type="match status" value="1"/>
</dbReference>
<dbReference type="InterPro" id="IPR001610">
    <property type="entry name" value="PAC"/>
</dbReference>
<dbReference type="InterPro" id="IPR000700">
    <property type="entry name" value="PAS-assoc_C"/>
</dbReference>
<dbReference type="SUPFAM" id="SSF47226">
    <property type="entry name" value="Histidine-containing phosphotransfer domain, HPT domain"/>
    <property type="match status" value="1"/>
</dbReference>
<evidence type="ECO:0000256" key="17">
    <source>
        <dbReference type="PROSITE-ProRule" id="PRU00169"/>
    </source>
</evidence>
<dbReference type="InterPro" id="IPR013655">
    <property type="entry name" value="PAS_fold_3"/>
</dbReference>
<evidence type="ECO:0000256" key="19">
    <source>
        <dbReference type="SAM" id="MobiDB-lite"/>
    </source>
</evidence>
<reference evidence="27 28" key="1">
    <citation type="submission" date="2020-08" db="EMBL/GenBank/DDBJ databases">
        <title>Genomic Encyclopedia of Type Strains, Phase IV (KMG-IV): sequencing the most valuable type-strain genomes for metagenomic binning, comparative biology and taxonomic classification.</title>
        <authorList>
            <person name="Goeker M."/>
        </authorList>
    </citation>
    <scope>NUCLEOTIDE SEQUENCE [LARGE SCALE GENOMIC DNA]</scope>
    <source>
        <strain evidence="27 28">DSM 22071</strain>
    </source>
</reference>
<dbReference type="GO" id="GO:0009927">
    <property type="term" value="F:histidine phosphotransfer kinase activity"/>
    <property type="evidence" value="ECO:0007669"/>
    <property type="project" value="TreeGrafter"/>
</dbReference>
<dbReference type="GO" id="GO:0005737">
    <property type="term" value="C:cytoplasm"/>
    <property type="evidence" value="ECO:0007669"/>
    <property type="project" value="InterPro"/>
</dbReference>
<dbReference type="EC" id="2.1.1.80" evidence="27"/>
<keyword evidence="8 27" id="KW-0808">Transferase</keyword>
<dbReference type="EC" id="3.1.1.61" evidence="27"/>
<evidence type="ECO:0000256" key="2">
    <source>
        <dbReference type="ARBA" id="ARBA00001541"/>
    </source>
</evidence>
<keyword evidence="15" id="KW-0145">Chemotaxis</keyword>
<dbReference type="SUPFAM" id="SSF55785">
    <property type="entry name" value="PYP-like sensor domain (PAS domain)"/>
    <property type="match status" value="2"/>
</dbReference>
<feature type="active site" evidence="15">
    <location>
        <position position="51"/>
    </location>
</feature>
<dbReference type="Gene3D" id="3.40.50.180">
    <property type="entry name" value="Methylesterase CheB, C-terminal domain"/>
    <property type="match status" value="1"/>
</dbReference>
<organism evidence="27 28">
    <name type="scientific">Desulfurispira natronophila</name>
    <dbReference type="NCBI Taxonomy" id="682562"/>
    <lineage>
        <taxon>Bacteria</taxon>
        <taxon>Pseudomonadati</taxon>
        <taxon>Chrysiogenota</taxon>
        <taxon>Chrysiogenia</taxon>
        <taxon>Chrysiogenales</taxon>
        <taxon>Chrysiogenaceae</taxon>
        <taxon>Desulfurispira</taxon>
    </lineage>
</organism>
<dbReference type="GO" id="GO:0008984">
    <property type="term" value="F:protein-glutamate methylesterase activity"/>
    <property type="evidence" value="ECO:0007669"/>
    <property type="project" value="UniProtKB-EC"/>
</dbReference>
<feature type="domain" description="PAC" evidence="23">
    <location>
        <begin position="941"/>
        <end position="993"/>
    </location>
</feature>
<dbReference type="GO" id="GO:0006935">
    <property type="term" value="P:chemotaxis"/>
    <property type="evidence" value="ECO:0007669"/>
    <property type="project" value="UniProtKB-UniRule"/>
</dbReference>
<evidence type="ECO:0000256" key="3">
    <source>
        <dbReference type="ARBA" id="ARBA00004429"/>
    </source>
</evidence>
<dbReference type="InterPro" id="IPR022642">
    <property type="entry name" value="CheR_C"/>
</dbReference>
<keyword evidence="12" id="KW-0547">Nucleotide-binding</keyword>
<dbReference type="EMBL" id="JACHID010000001">
    <property type="protein sequence ID" value="MBB5020782.1"/>
    <property type="molecule type" value="Genomic_DNA"/>
</dbReference>
<dbReference type="Pfam" id="PF03705">
    <property type="entry name" value="CheR_N"/>
    <property type="match status" value="1"/>
</dbReference>
<accession>A0A7W7Y2C6</accession>
<dbReference type="InterPro" id="IPR013656">
    <property type="entry name" value="PAS_4"/>
</dbReference>
<dbReference type="InterPro" id="IPR003594">
    <property type="entry name" value="HATPase_dom"/>
</dbReference>
<dbReference type="SMART" id="SM00388">
    <property type="entry name" value="HisKA"/>
    <property type="match status" value="1"/>
</dbReference>
<dbReference type="InterPro" id="IPR003661">
    <property type="entry name" value="HisK_dim/P_dom"/>
</dbReference>
<dbReference type="PANTHER" id="PTHR43047">
    <property type="entry name" value="TWO-COMPONENT HISTIDINE PROTEIN KINASE"/>
    <property type="match status" value="1"/>
</dbReference>
<dbReference type="InterPro" id="IPR001789">
    <property type="entry name" value="Sig_transdc_resp-reg_receiver"/>
</dbReference>
<dbReference type="Pfam" id="PF08448">
    <property type="entry name" value="PAS_4"/>
    <property type="match status" value="1"/>
</dbReference>
<dbReference type="Gene3D" id="3.30.450.20">
    <property type="entry name" value="PAS domain"/>
    <property type="match status" value="2"/>
</dbReference>
<dbReference type="Pfam" id="PF08447">
    <property type="entry name" value="PAS_3"/>
    <property type="match status" value="1"/>
</dbReference>
<feature type="domain" description="Response regulatory" evidence="21">
    <location>
        <begin position="1271"/>
        <end position="1385"/>
    </location>
</feature>
<keyword evidence="4" id="KW-1003">Cell membrane</keyword>
<comment type="subcellular location">
    <subcellularLocation>
        <location evidence="3">Cell inner membrane</location>
        <topology evidence="3">Multi-pass membrane protein</topology>
    </subcellularLocation>
</comment>
<evidence type="ECO:0000256" key="9">
    <source>
        <dbReference type="ARBA" id="ARBA00022691"/>
    </source>
</evidence>
<evidence type="ECO:0000256" key="6">
    <source>
        <dbReference type="ARBA" id="ARBA00022553"/>
    </source>
</evidence>
<feature type="compositionally biased region" description="Low complexity" evidence="19">
    <location>
        <begin position="697"/>
        <end position="707"/>
    </location>
</feature>
<keyword evidence="11" id="KW-0418">Kinase</keyword>
<dbReference type="SUPFAM" id="SSF47757">
    <property type="entry name" value="Chemotaxis receptor methyltransferase CheR, N-terminal domain"/>
    <property type="match status" value="1"/>
</dbReference>
<dbReference type="SMART" id="SM00138">
    <property type="entry name" value="MeTrc"/>
    <property type="match status" value="1"/>
</dbReference>
<feature type="domain" description="CheB-type methylesterase" evidence="24">
    <location>
        <begin position="12"/>
        <end position="202"/>
    </location>
</feature>
<dbReference type="InterPro" id="IPR036097">
    <property type="entry name" value="HisK_dim/P_sf"/>
</dbReference>
<protein>
    <submittedName>
        <fullName evidence="27">Two-component system CheB/CheR fusion protein</fullName>
        <ecNumber evidence="27">2.1.1.80</ecNumber>
        <ecNumber evidence="27">3.1.1.61</ecNumber>
    </submittedName>
</protein>
<dbReference type="InterPro" id="IPR005467">
    <property type="entry name" value="His_kinase_dom"/>
</dbReference>
<dbReference type="InterPro" id="IPR036890">
    <property type="entry name" value="HATPase_C_sf"/>
</dbReference>
<evidence type="ECO:0000256" key="8">
    <source>
        <dbReference type="ARBA" id="ARBA00022679"/>
    </source>
</evidence>
<dbReference type="CDD" id="cd16922">
    <property type="entry name" value="HATPase_EvgS-ArcB-TorS-like"/>
    <property type="match status" value="1"/>
</dbReference>
<evidence type="ECO:0000259" key="22">
    <source>
        <dbReference type="PROSITE" id="PS50112"/>
    </source>
</evidence>
<keyword evidence="6 17" id="KW-0597">Phosphoprotein</keyword>
<dbReference type="FunFam" id="3.30.565.10:FF:000010">
    <property type="entry name" value="Sensor histidine kinase RcsC"/>
    <property type="match status" value="1"/>
</dbReference>
<dbReference type="Pfam" id="PF00072">
    <property type="entry name" value="Response_reg"/>
    <property type="match status" value="1"/>
</dbReference>
<dbReference type="SUPFAM" id="SSF53335">
    <property type="entry name" value="S-adenosyl-L-methionine-dependent methyltransferases"/>
    <property type="match status" value="1"/>
</dbReference>
<evidence type="ECO:0000259" key="26">
    <source>
        <dbReference type="PROSITE" id="PS50894"/>
    </source>
</evidence>
<dbReference type="PROSITE" id="PS50109">
    <property type="entry name" value="HIS_KIN"/>
    <property type="match status" value="1"/>
</dbReference>
<evidence type="ECO:0000256" key="18">
    <source>
        <dbReference type="SAM" id="Coils"/>
    </source>
</evidence>
<dbReference type="Pfam" id="PF01739">
    <property type="entry name" value="CheR"/>
    <property type="match status" value="1"/>
</dbReference>
<keyword evidence="12" id="KW-0067">ATP-binding</keyword>
<keyword evidence="14" id="KW-0472">Membrane</keyword>
<dbReference type="SMART" id="SM00448">
    <property type="entry name" value="REC"/>
    <property type="match status" value="1"/>
</dbReference>
<feature type="domain" description="PAC" evidence="23">
    <location>
        <begin position="817"/>
        <end position="867"/>
    </location>
</feature>
<dbReference type="InterPro" id="IPR035909">
    <property type="entry name" value="CheB_C"/>
</dbReference>
<dbReference type="GO" id="GO:0005886">
    <property type="term" value="C:plasma membrane"/>
    <property type="evidence" value="ECO:0007669"/>
    <property type="project" value="UniProtKB-SubCell"/>
</dbReference>
<dbReference type="InterPro" id="IPR000014">
    <property type="entry name" value="PAS"/>
</dbReference>
<evidence type="ECO:0000256" key="14">
    <source>
        <dbReference type="ARBA" id="ARBA00023136"/>
    </source>
</evidence>
<gene>
    <name evidence="27" type="ORF">HNR37_000085</name>
</gene>
<keyword evidence="10" id="KW-0812">Transmembrane</keyword>
<dbReference type="Gene3D" id="1.10.287.130">
    <property type="match status" value="1"/>
</dbReference>
<keyword evidence="15 27" id="KW-0378">Hydrolase</keyword>
<evidence type="ECO:0000256" key="16">
    <source>
        <dbReference type="PROSITE-ProRule" id="PRU00110"/>
    </source>
</evidence>
<dbReference type="Gene3D" id="3.40.50.150">
    <property type="entry name" value="Vaccinia Virus protein VP39"/>
    <property type="match status" value="1"/>
</dbReference>
<sequence length="1537" mass="170833">MPNEANSSIATTVENLYIVGIGASAGGLEALRSLTSCLDKHQPVTYVIAQHLSPSHRSMLVSLLGKECPLQVVEAEEGEILKPGMVYITPPNQDMRVDEQNCIRLRPPAHPVGPKPSVDIFFASLASSVGDRAIGVILSGTGTDGAAGIRAIKAEGGVTIAQDPATAKYDSMPVAAIATGNVDMVLSPDLIGPEITQLVAFPRQVSLTQETESSPDSLEKIFLILQQRSEVDFSGYKLTTINRRLERRMAATRMSSLQEYAQYLEESTDEWNLLYKDILISVTAFFRDEDVYQELTPHIEALIAGKSKAESVRIWVTGCATGEEAYSIAIVANEVMERLGKKHYLQVFATDIDSDALMVARKGIYSETQLEGVSAPIREKYFTQRGNEYEISKMLREAIVFSRHNIVKDPPFLRLDLVSCRNLLIYFNQDLQHKAFGLFQYSLKPQGLLLLGRSETIGESDDFTALNGKLKIYARKEGVRQTLNHIHGTYVRILPSRSRETDPKPPRKFTIQESLLQTTTRHLLQGSFVINGNYNLEHVVGQNPPLMRFPSGDFSGNVLKMLPQELALELRAAISHLANEEKQVHRSRLHRLDAGESKDTYARLTVTQMEFDQRKVEYYLVTISEEEGVQATSTTVNQEENDAWELQHELISTRENLQTVVEELETSNEELQSLNEELQSANEELQSSNEELETTNEELQSTNEELSSAYSELKAVYDEKESQRQELLEKNRELAAARLFLDNITRTSPVGIIWVNRTNKIDFINQHAERLLGFTDTTLTSTDFQVVETLLLNPATRTGEGVTKPLTLLRQSGEFQRNLQYALGNVENRTISINATPVYDVDDTFQGAVLALMDISELKQREREAQEKEQHYQALANSGPVLIWTMNQDGQCTFFNHSWLEFTGKTLENELGKGWKKGIYPEDLWEFDANFAAARKRRASYSSELRLLHASGDYRWVDVDIAPRLDLKGDPHGYIGYFNDITARKDAELKLRNTNHELELAAAKSDELTRKANAANKAKSEFLANMSHEIRTPLTAIIGLSEIAIAEGVDDPAMLYDHMLKIHSSSRMLLIVINDILDFSKIEAGKLVLEHEPFRAGEIIGMLHDIFFSTAQTKGIDLATHIDDNLQHVLLGDAGRIAQVLTNLASNAIKFTNHGKVELRASATGRDKEMLKVSFVVSDTGVGLDESQLAHLLQPYTQADSSTSRQYGGTGLGLSIAQRLTDAMNGTMNISSKAEQGTTVTVTLPLALAQNDAVQHAEIKNLPHHHLTGKKILLVEDNPMNQSIVQHLLQSIGGEVIIADNGAEGLELARQHDPHLILMDLQMPVMDGYEATMKIRSHNRQVPIIALSAATLTTDRRRALKAGMNDFIGKPIDRAKFFALVNKYIGVRQEGAESSQPAVPVEETRAPVKESSQQGLCFEGINMDQLQDMTDNDHGFLLEMLSRLQIDVTGRYSILGELLRDGKTAEAKALAHTIKGSAGNMGARRLSDAAAAINQAIRDNKAVDHQVVSEYEAALDQLRTSLGEQFGDTESIESQDP</sequence>
<feature type="active site" evidence="15">
    <location>
        <position position="24"/>
    </location>
</feature>
<evidence type="ECO:0000256" key="15">
    <source>
        <dbReference type="PROSITE-ProRule" id="PRU00050"/>
    </source>
</evidence>
<dbReference type="PANTHER" id="PTHR43047:SF72">
    <property type="entry name" value="OSMOSENSING HISTIDINE PROTEIN KINASE SLN1"/>
    <property type="match status" value="1"/>
</dbReference>
<dbReference type="CDD" id="cd17546">
    <property type="entry name" value="REC_hyHK_CKI1_RcsC-like"/>
    <property type="match status" value="1"/>
</dbReference>
<dbReference type="GO" id="GO:0032259">
    <property type="term" value="P:methylation"/>
    <property type="evidence" value="ECO:0007669"/>
    <property type="project" value="UniProtKB-KW"/>
</dbReference>
<feature type="domain" description="CheR-type methyltransferase" evidence="25">
    <location>
        <begin position="206"/>
        <end position="457"/>
    </location>
</feature>
<evidence type="ECO:0000256" key="12">
    <source>
        <dbReference type="ARBA" id="ARBA00022840"/>
    </source>
</evidence>
<dbReference type="PROSITE" id="PS50113">
    <property type="entry name" value="PAC"/>
    <property type="match status" value="2"/>
</dbReference>
<dbReference type="Pfam" id="PF01627">
    <property type="entry name" value="Hpt"/>
    <property type="match status" value="1"/>
</dbReference>
<feature type="region of interest" description="Disordered" evidence="19">
    <location>
        <begin position="681"/>
        <end position="707"/>
    </location>
</feature>
<evidence type="ECO:0000256" key="1">
    <source>
        <dbReference type="ARBA" id="ARBA00000085"/>
    </source>
</evidence>
<dbReference type="SUPFAM" id="SSF47384">
    <property type="entry name" value="Homodimeric domain of signal transducing histidine kinase"/>
    <property type="match status" value="1"/>
</dbReference>
<dbReference type="InterPro" id="IPR011006">
    <property type="entry name" value="CheY-like_superfamily"/>
</dbReference>
<feature type="modified residue" description="4-aspartylphosphate" evidence="17">
    <location>
        <position position="1320"/>
    </location>
</feature>
<dbReference type="SMART" id="SM00086">
    <property type="entry name" value="PAC"/>
    <property type="match status" value="2"/>
</dbReference>
<dbReference type="GO" id="GO:0008983">
    <property type="term" value="F:protein-glutamate O-methyltransferase activity"/>
    <property type="evidence" value="ECO:0007669"/>
    <property type="project" value="UniProtKB-EC"/>
</dbReference>
<dbReference type="InterPro" id="IPR036804">
    <property type="entry name" value="CheR_N_sf"/>
</dbReference>
<dbReference type="CDD" id="cd16434">
    <property type="entry name" value="CheB-CheR_fusion"/>
    <property type="match status" value="1"/>
</dbReference>
<dbReference type="PRINTS" id="PR00996">
    <property type="entry name" value="CHERMTFRASE"/>
</dbReference>
<comment type="caution">
    <text evidence="27">The sequence shown here is derived from an EMBL/GenBank/DDBJ whole genome shotgun (WGS) entry which is preliminary data.</text>
</comment>
<dbReference type="GO" id="GO:0000155">
    <property type="term" value="F:phosphorelay sensor kinase activity"/>
    <property type="evidence" value="ECO:0007669"/>
    <property type="project" value="InterPro"/>
</dbReference>
<evidence type="ECO:0000256" key="10">
    <source>
        <dbReference type="ARBA" id="ARBA00022692"/>
    </source>
</evidence>
<evidence type="ECO:0000256" key="5">
    <source>
        <dbReference type="ARBA" id="ARBA00022519"/>
    </source>
</evidence>
<dbReference type="Proteomes" id="UP000528322">
    <property type="component" value="Unassembled WGS sequence"/>
</dbReference>
<dbReference type="Pfam" id="PF00512">
    <property type="entry name" value="HisKA"/>
    <property type="match status" value="1"/>
</dbReference>
<comment type="catalytic activity">
    <reaction evidence="2">
        <text>L-glutamyl-[protein] + S-adenosyl-L-methionine = [protein]-L-glutamate 5-O-methyl ester + S-adenosyl-L-homocysteine</text>
        <dbReference type="Rhea" id="RHEA:24452"/>
        <dbReference type="Rhea" id="RHEA-COMP:10208"/>
        <dbReference type="Rhea" id="RHEA-COMP:10311"/>
        <dbReference type="ChEBI" id="CHEBI:29973"/>
        <dbReference type="ChEBI" id="CHEBI:57856"/>
        <dbReference type="ChEBI" id="CHEBI:59789"/>
        <dbReference type="ChEBI" id="CHEBI:82795"/>
        <dbReference type="EC" id="2.1.1.80"/>
    </reaction>
</comment>
<evidence type="ECO:0000313" key="28">
    <source>
        <dbReference type="Proteomes" id="UP000528322"/>
    </source>
</evidence>
<dbReference type="Gene3D" id="3.40.50.2300">
    <property type="match status" value="1"/>
</dbReference>
<dbReference type="CDD" id="cd00082">
    <property type="entry name" value="HisKA"/>
    <property type="match status" value="1"/>
</dbReference>
<keyword evidence="7 27" id="KW-0489">Methyltransferase</keyword>
<evidence type="ECO:0000313" key="27">
    <source>
        <dbReference type="EMBL" id="MBB5020782.1"/>
    </source>
</evidence>
<keyword evidence="13" id="KW-1133">Transmembrane helix</keyword>
<feature type="modified residue" description="Phosphohistidine" evidence="16">
    <location>
        <position position="1472"/>
    </location>
</feature>
<keyword evidence="9" id="KW-0949">S-adenosyl-L-methionine</keyword>
<evidence type="ECO:0000256" key="13">
    <source>
        <dbReference type="ARBA" id="ARBA00022989"/>
    </source>
</evidence>
<feature type="coiled-coil region" evidence="18">
    <location>
        <begin position="984"/>
        <end position="1018"/>
    </location>
</feature>
<evidence type="ECO:0000256" key="4">
    <source>
        <dbReference type="ARBA" id="ARBA00022475"/>
    </source>
</evidence>
<proteinExistence type="predicted"/>
<evidence type="ECO:0000256" key="11">
    <source>
        <dbReference type="ARBA" id="ARBA00022777"/>
    </source>
</evidence>
<dbReference type="SUPFAM" id="SSF55874">
    <property type="entry name" value="ATPase domain of HSP90 chaperone/DNA topoisomerase II/histidine kinase"/>
    <property type="match status" value="1"/>
</dbReference>
<evidence type="ECO:0000256" key="7">
    <source>
        <dbReference type="ARBA" id="ARBA00022603"/>
    </source>
</evidence>
<evidence type="ECO:0000259" key="24">
    <source>
        <dbReference type="PROSITE" id="PS50122"/>
    </source>
</evidence>
<feature type="domain" description="Histidine kinase" evidence="20">
    <location>
        <begin position="1025"/>
        <end position="1248"/>
    </location>
</feature>
<evidence type="ECO:0000259" key="23">
    <source>
        <dbReference type="PROSITE" id="PS50113"/>
    </source>
</evidence>
<dbReference type="CDD" id="cd00130">
    <property type="entry name" value="PAS"/>
    <property type="match status" value="1"/>
</dbReference>
<evidence type="ECO:0000259" key="20">
    <source>
        <dbReference type="PROSITE" id="PS50109"/>
    </source>
</evidence>
<keyword evidence="18" id="KW-0175">Coiled coil</keyword>
<feature type="active site" evidence="15">
    <location>
        <position position="144"/>
    </location>
</feature>
<feature type="domain" description="HPt" evidence="26">
    <location>
        <begin position="1433"/>
        <end position="1532"/>
    </location>
</feature>
<comment type="catalytic activity">
    <reaction evidence="1">
        <text>ATP + protein L-histidine = ADP + protein N-phospho-L-histidine.</text>
        <dbReference type="EC" id="2.7.13.3"/>
    </reaction>
</comment>
<dbReference type="Gene3D" id="3.30.565.10">
    <property type="entry name" value="Histidine kinase-like ATPase, C-terminal domain"/>
    <property type="match status" value="1"/>
</dbReference>
<dbReference type="Pfam" id="PF02518">
    <property type="entry name" value="HATPase_c"/>
    <property type="match status" value="1"/>
</dbReference>
<dbReference type="CDD" id="cd00088">
    <property type="entry name" value="HPT"/>
    <property type="match status" value="1"/>
</dbReference>
<evidence type="ECO:0000259" key="25">
    <source>
        <dbReference type="PROSITE" id="PS50123"/>
    </source>
</evidence>
<dbReference type="Gene3D" id="1.10.155.10">
    <property type="entry name" value="Chemotaxis receptor methyltransferase CheR, N-terminal domain"/>
    <property type="match status" value="1"/>
</dbReference>
<dbReference type="InterPro" id="IPR022641">
    <property type="entry name" value="CheR_N"/>
</dbReference>
<dbReference type="NCBIfam" id="TIGR00229">
    <property type="entry name" value="sensory_box"/>
    <property type="match status" value="2"/>
</dbReference>
<dbReference type="GO" id="GO:0000156">
    <property type="term" value="F:phosphorelay response regulator activity"/>
    <property type="evidence" value="ECO:0007669"/>
    <property type="project" value="InterPro"/>
</dbReference>
<dbReference type="InterPro" id="IPR000673">
    <property type="entry name" value="Sig_transdc_resp-reg_Me-estase"/>
</dbReference>
<dbReference type="Pfam" id="PF01339">
    <property type="entry name" value="CheB_methylest"/>
    <property type="match status" value="1"/>
</dbReference>
<evidence type="ECO:0000259" key="21">
    <source>
        <dbReference type="PROSITE" id="PS50110"/>
    </source>
</evidence>
<dbReference type="InterPro" id="IPR000780">
    <property type="entry name" value="CheR_MeTrfase"/>
</dbReference>
<dbReference type="PROSITE" id="PS50123">
    <property type="entry name" value="CHER"/>
    <property type="match status" value="1"/>
</dbReference>
<dbReference type="Gene3D" id="1.20.120.160">
    <property type="entry name" value="HPT domain"/>
    <property type="match status" value="1"/>
</dbReference>
<dbReference type="InterPro" id="IPR029063">
    <property type="entry name" value="SAM-dependent_MTases_sf"/>
</dbReference>
<dbReference type="SUPFAM" id="SSF52172">
    <property type="entry name" value="CheY-like"/>
    <property type="match status" value="1"/>
</dbReference>